<accession>A0A2P2MPV6</accession>
<sequence>MCLGGRPFLIPLQNRFHRLADVLFFSLHKLFLLMH</sequence>
<protein>
    <submittedName>
        <fullName evidence="1">Uncharacterized protein</fullName>
    </submittedName>
</protein>
<dbReference type="AlphaFoldDB" id="A0A2P2MPV6"/>
<proteinExistence type="predicted"/>
<organism evidence="1">
    <name type="scientific">Rhizophora mucronata</name>
    <name type="common">Asiatic mangrove</name>
    <dbReference type="NCBI Taxonomy" id="61149"/>
    <lineage>
        <taxon>Eukaryota</taxon>
        <taxon>Viridiplantae</taxon>
        <taxon>Streptophyta</taxon>
        <taxon>Embryophyta</taxon>
        <taxon>Tracheophyta</taxon>
        <taxon>Spermatophyta</taxon>
        <taxon>Magnoliopsida</taxon>
        <taxon>eudicotyledons</taxon>
        <taxon>Gunneridae</taxon>
        <taxon>Pentapetalae</taxon>
        <taxon>rosids</taxon>
        <taxon>fabids</taxon>
        <taxon>Malpighiales</taxon>
        <taxon>Rhizophoraceae</taxon>
        <taxon>Rhizophora</taxon>
    </lineage>
</organism>
<evidence type="ECO:0000313" key="1">
    <source>
        <dbReference type="EMBL" id="MBX32237.1"/>
    </source>
</evidence>
<dbReference type="EMBL" id="GGEC01051753">
    <property type="protein sequence ID" value="MBX32237.1"/>
    <property type="molecule type" value="Transcribed_RNA"/>
</dbReference>
<reference evidence="1" key="1">
    <citation type="submission" date="2018-02" db="EMBL/GenBank/DDBJ databases">
        <title>Rhizophora mucronata_Transcriptome.</title>
        <authorList>
            <person name="Meera S.P."/>
            <person name="Sreeshan A."/>
            <person name="Augustine A."/>
        </authorList>
    </citation>
    <scope>NUCLEOTIDE SEQUENCE</scope>
    <source>
        <tissue evidence="1">Leaf</tissue>
    </source>
</reference>
<name>A0A2P2MPV6_RHIMU</name>